<dbReference type="AlphaFoldDB" id="A0A1F6C6N7"/>
<dbReference type="GO" id="GO:0006281">
    <property type="term" value="P:DNA repair"/>
    <property type="evidence" value="ECO:0007669"/>
    <property type="project" value="InterPro"/>
</dbReference>
<keyword evidence="3" id="KW-0378">Hydrolase</keyword>
<name>A0A1F6C6N7_9BACT</name>
<dbReference type="GO" id="GO:0000723">
    <property type="term" value="P:telomere maintenance"/>
    <property type="evidence" value="ECO:0007669"/>
    <property type="project" value="InterPro"/>
</dbReference>
<dbReference type="PANTHER" id="PTHR47642:SF5">
    <property type="entry name" value="ATP-DEPENDENT DNA HELICASE"/>
    <property type="match status" value="1"/>
</dbReference>
<dbReference type="Gene3D" id="3.40.50.300">
    <property type="entry name" value="P-loop containing nucleotide triphosphate hydrolases"/>
    <property type="match status" value="1"/>
</dbReference>
<evidence type="ECO:0000256" key="2">
    <source>
        <dbReference type="ARBA" id="ARBA00022763"/>
    </source>
</evidence>
<dbReference type="InterPro" id="IPR027417">
    <property type="entry name" value="P-loop_NTPase"/>
</dbReference>
<evidence type="ECO:0000256" key="8">
    <source>
        <dbReference type="ARBA" id="ARBA00023235"/>
    </source>
</evidence>
<keyword evidence="7" id="KW-0234">DNA repair</keyword>
<organism evidence="10 11">
    <name type="scientific">Candidatus Kaiserbacteria bacterium RIFCSPHIGHO2_01_FULL_48_10</name>
    <dbReference type="NCBI Taxonomy" id="1798476"/>
    <lineage>
        <taxon>Bacteria</taxon>
        <taxon>Candidatus Kaiseribacteriota</taxon>
    </lineage>
</organism>
<dbReference type="InterPro" id="IPR049163">
    <property type="entry name" value="Pif1-like_2B_dom"/>
</dbReference>
<sequence>MTQKQALSILKTGANVFLTGAPGSGKTHTVNEYVAYLRERGVEPAITASTGIAATHIGGMTIHSWSGIGIKTKLEKPDLLRITTSDYIGKRVRRAKVLVIDEVSMLAPATLSMVDAVCREIKQSSDPFGGIQLVFVGDFFQLPPIVKREAETESAGQTSLIEESLARFAYDSSAWTKANPVVCYLTEQHRQDDSIFLGLLSAIRQNAFGSDHLVHLETRKVERHTAPKGTPKLFSHNADVDRVNNEMLATLSGRSHEFAMTSEGPSALAAALQRGCLSPEELSLKVGAAVMFTKNNPKVGFANGTLGTVEGFDETSGYPIIKTRTGLWITVEPMDWKVEENGRVRASIAQVPLRLAWAITVHKSQGMSLDAAVMDLSAVFEFGQGYVALSRVRRLSGLYLLGWNERAFLVHPEVLAKDQSFRADSIDAEMAFSEIPPTTLRKMHDDFITACGEKKNAKQKTSKKKKSKDAVRLDAIWYNDKQYESGN</sequence>
<evidence type="ECO:0000256" key="3">
    <source>
        <dbReference type="ARBA" id="ARBA00022801"/>
    </source>
</evidence>
<dbReference type="GO" id="GO:0003678">
    <property type="term" value="F:DNA helicase activity"/>
    <property type="evidence" value="ECO:0007669"/>
    <property type="project" value="InterPro"/>
</dbReference>
<keyword evidence="1" id="KW-0547">Nucleotide-binding</keyword>
<dbReference type="Pfam" id="PF05970">
    <property type="entry name" value="PIF1"/>
    <property type="match status" value="1"/>
</dbReference>
<reference evidence="10 11" key="1">
    <citation type="journal article" date="2016" name="Nat. Commun.">
        <title>Thousands of microbial genomes shed light on interconnected biogeochemical processes in an aquifer system.</title>
        <authorList>
            <person name="Anantharaman K."/>
            <person name="Brown C.T."/>
            <person name="Hug L.A."/>
            <person name="Sharon I."/>
            <person name="Castelle C.J."/>
            <person name="Probst A.J."/>
            <person name="Thomas B.C."/>
            <person name="Singh A."/>
            <person name="Wilkins M.J."/>
            <person name="Karaoz U."/>
            <person name="Brodie E.L."/>
            <person name="Williams K.H."/>
            <person name="Hubbard S.S."/>
            <person name="Banfield J.F."/>
        </authorList>
    </citation>
    <scope>NUCLEOTIDE SEQUENCE [LARGE SCALE GENOMIC DNA]</scope>
</reference>
<dbReference type="CDD" id="cd18809">
    <property type="entry name" value="SF1_C_RecD"/>
    <property type="match status" value="1"/>
</dbReference>
<evidence type="ECO:0000256" key="5">
    <source>
        <dbReference type="ARBA" id="ARBA00022840"/>
    </source>
</evidence>
<protein>
    <submittedName>
        <fullName evidence="10">AAA family ATPase</fullName>
    </submittedName>
</protein>
<dbReference type="EMBL" id="MFKP01000002">
    <property type="protein sequence ID" value="OGG44791.1"/>
    <property type="molecule type" value="Genomic_DNA"/>
</dbReference>
<evidence type="ECO:0000256" key="7">
    <source>
        <dbReference type="ARBA" id="ARBA00023204"/>
    </source>
</evidence>
<keyword evidence="4" id="KW-0347">Helicase</keyword>
<dbReference type="SUPFAM" id="SSF52540">
    <property type="entry name" value="P-loop containing nucleoside triphosphate hydrolases"/>
    <property type="match status" value="2"/>
</dbReference>
<keyword evidence="8" id="KW-0413">Isomerase</keyword>
<keyword evidence="5" id="KW-0067">ATP-binding</keyword>
<accession>A0A1F6C6N7</accession>
<evidence type="ECO:0000256" key="6">
    <source>
        <dbReference type="ARBA" id="ARBA00023125"/>
    </source>
</evidence>
<dbReference type="CDD" id="cd18037">
    <property type="entry name" value="DEXSc_Pif1_like"/>
    <property type="match status" value="1"/>
</dbReference>
<evidence type="ECO:0000256" key="4">
    <source>
        <dbReference type="ARBA" id="ARBA00022806"/>
    </source>
</evidence>
<evidence type="ECO:0000313" key="11">
    <source>
        <dbReference type="Proteomes" id="UP000178249"/>
    </source>
</evidence>
<dbReference type="Proteomes" id="UP000178249">
    <property type="component" value="Unassembled WGS sequence"/>
</dbReference>
<keyword evidence="6" id="KW-0238">DNA-binding</keyword>
<dbReference type="SMART" id="SM00382">
    <property type="entry name" value="AAA"/>
    <property type="match status" value="1"/>
</dbReference>
<feature type="domain" description="AAA+ ATPase" evidence="9">
    <location>
        <begin position="12"/>
        <end position="166"/>
    </location>
</feature>
<proteinExistence type="predicted"/>
<dbReference type="Pfam" id="PF21530">
    <property type="entry name" value="Pif1_2B_dom"/>
    <property type="match status" value="1"/>
</dbReference>
<dbReference type="InterPro" id="IPR010285">
    <property type="entry name" value="DNA_helicase_pif1-like_DEAD"/>
</dbReference>
<evidence type="ECO:0000256" key="1">
    <source>
        <dbReference type="ARBA" id="ARBA00022741"/>
    </source>
</evidence>
<comment type="caution">
    <text evidence="10">The sequence shown here is derived from an EMBL/GenBank/DDBJ whole genome shotgun (WGS) entry which is preliminary data.</text>
</comment>
<dbReference type="PANTHER" id="PTHR47642">
    <property type="entry name" value="ATP-DEPENDENT DNA HELICASE"/>
    <property type="match status" value="1"/>
</dbReference>
<dbReference type="InterPro" id="IPR051055">
    <property type="entry name" value="PIF1_helicase"/>
</dbReference>
<keyword evidence="2" id="KW-0227">DNA damage</keyword>
<dbReference type="InterPro" id="IPR003593">
    <property type="entry name" value="AAA+_ATPase"/>
</dbReference>
<evidence type="ECO:0000259" key="9">
    <source>
        <dbReference type="SMART" id="SM00382"/>
    </source>
</evidence>
<gene>
    <name evidence="10" type="ORF">A2841_02340</name>
</gene>
<evidence type="ECO:0000313" key="10">
    <source>
        <dbReference type="EMBL" id="OGG44791.1"/>
    </source>
</evidence>